<sequence>MRQNSQAPYRNGMDKRPFKPKPVTPEWLFRAAAHYLERYASTTANLRRVLERKVMRRCHVLGEDSAAYGDLIDATVARFVELKLVDDQAFAEARLASLRRRGTSKRMAAAKLSEKGVGRNLVEMLLAKDDTSERDAAAAYAKRRRLGPYRLRERTERRDRDVAAMVRAGFGFSDAAAVIDGEGAVH</sequence>
<feature type="domain" description="RecX second three-helical" evidence="5">
    <location>
        <begin position="86"/>
        <end position="123"/>
    </location>
</feature>
<keyword evidence="4" id="KW-0963">Cytoplasm</keyword>
<comment type="similarity">
    <text evidence="2">Belongs to the RecX family.</text>
</comment>
<comment type="subcellular location">
    <subcellularLocation>
        <location evidence="1">Cytoplasm</location>
    </subcellularLocation>
</comment>
<reference evidence="6" key="1">
    <citation type="journal article" date="2015" name="Nature">
        <title>Complex archaea that bridge the gap between prokaryotes and eukaryotes.</title>
        <authorList>
            <person name="Spang A."/>
            <person name="Saw J.H."/>
            <person name="Jorgensen S.L."/>
            <person name="Zaremba-Niedzwiedzka K."/>
            <person name="Martijn J."/>
            <person name="Lind A.E."/>
            <person name="van Eijk R."/>
            <person name="Schleper C."/>
            <person name="Guy L."/>
            <person name="Ettema T.J."/>
        </authorList>
    </citation>
    <scope>NUCLEOTIDE SEQUENCE</scope>
</reference>
<evidence type="ECO:0000256" key="2">
    <source>
        <dbReference type="ARBA" id="ARBA00009695"/>
    </source>
</evidence>
<evidence type="ECO:0000313" key="6">
    <source>
        <dbReference type="EMBL" id="KKN89841.1"/>
    </source>
</evidence>
<dbReference type="AlphaFoldDB" id="A0A0F9WU48"/>
<dbReference type="InterPro" id="IPR053924">
    <property type="entry name" value="RecX_HTH_2nd"/>
</dbReference>
<name>A0A0F9WU48_9ZZZZ</name>
<comment type="caution">
    <text evidence="6">The sequence shown here is derived from an EMBL/GenBank/DDBJ whole genome shotgun (WGS) entry which is preliminary data.</text>
</comment>
<evidence type="ECO:0000256" key="3">
    <source>
        <dbReference type="ARBA" id="ARBA00018111"/>
    </source>
</evidence>
<dbReference type="EMBL" id="LAZR01000115">
    <property type="protein sequence ID" value="KKN89841.1"/>
    <property type="molecule type" value="Genomic_DNA"/>
</dbReference>
<organism evidence="6">
    <name type="scientific">marine sediment metagenome</name>
    <dbReference type="NCBI Taxonomy" id="412755"/>
    <lineage>
        <taxon>unclassified sequences</taxon>
        <taxon>metagenomes</taxon>
        <taxon>ecological metagenomes</taxon>
    </lineage>
</organism>
<dbReference type="Pfam" id="PF02631">
    <property type="entry name" value="RecX_HTH2"/>
    <property type="match status" value="1"/>
</dbReference>
<gene>
    <name evidence="6" type="ORF">LCGC14_0234060</name>
</gene>
<protein>
    <recommendedName>
        <fullName evidence="3">Regulatory protein RecX</fullName>
    </recommendedName>
</protein>
<evidence type="ECO:0000259" key="5">
    <source>
        <dbReference type="Pfam" id="PF02631"/>
    </source>
</evidence>
<evidence type="ECO:0000256" key="1">
    <source>
        <dbReference type="ARBA" id="ARBA00004496"/>
    </source>
</evidence>
<proteinExistence type="inferred from homology"/>
<dbReference type="GO" id="GO:0005737">
    <property type="term" value="C:cytoplasm"/>
    <property type="evidence" value="ECO:0007669"/>
    <property type="project" value="UniProtKB-SubCell"/>
</dbReference>
<accession>A0A0F9WU48</accession>
<evidence type="ECO:0000256" key="4">
    <source>
        <dbReference type="ARBA" id="ARBA00022490"/>
    </source>
</evidence>